<sequence length="90" mass="10097">MHPELQAWNGDRLGSIIRKKYGLPPKNRSHRLEAMCGQKNFIFPSRKTLDWQSAFSAPAIPAQESVAPKNKSKCSASRQFSGHSEMIEPS</sequence>
<accession>A0A9E7FFS8</accession>
<organism evidence="2 3">
    <name type="scientific">Musa troglodytarum</name>
    <name type="common">fe'i banana</name>
    <dbReference type="NCBI Taxonomy" id="320322"/>
    <lineage>
        <taxon>Eukaryota</taxon>
        <taxon>Viridiplantae</taxon>
        <taxon>Streptophyta</taxon>
        <taxon>Embryophyta</taxon>
        <taxon>Tracheophyta</taxon>
        <taxon>Spermatophyta</taxon>
        <taxon>Magnoliopsida</taxon>
        <taxon>Liliopsida</taxon>
        <taxon>Zingiberales</taxon>
        <taxon>Musaceae</taxon>
        <taxon>Musa</taxon>
    </lineage>
</organism>
<keyword evidence="3" id="KW-1185">Reference proteome</keyword>
<dbReference type="Proteomes" id="UP001055439">
    <property type="component" value="Chromosome 3"/>
</dbReference>
<proteinExistence type="predicted"/>
<feature type="non-terminal residue" evidence="2">
    <location>
        <position position="90"/>
    </location>
</feature>
<evidence type="ECO:0000313" key="2">
    <source>
        <dbReference type="EMBL" id="URD93138.1"/>
    </source>
</evidence>
<reference evidence="2" key="1">
    <citation type="submission" date="2022-05" db="EMBL/GenBank/DDBJ databases">
        <title>The Musa troglodytarum L. genome provides insights into the mechanism of non-climacteric behaviour and enrichment of carotenoids.</title>
        <authorList>
            <person name="Wang J."/>
        </authorList>
    </citation>
    <scope>NUCLEOTIDE SEQUENCE</scope>
    <source>
        <tissue evidence="2">Leaf</tissue>
    </source>
</reference>
<dbReference type="AlphaFoldDB" id="A0A9E7FFS8"/>
<name>A0A9E7FFS8_9LILI</name>
<gene>
    <name evidence="2" type="ORF">MUK42_01459</name>
</gene>
<evidence type="ECO:0000313" key="3">
    <source>
        <dbReference type="Proteomes" id="UP001055439"/>
    </source>
</evidence>
<dbReference type="EMBL" id="CP097505">
    <property type="protein sequence ID" value="URD93138.1"/>
    <property type="molecule type" value="Genomic_DNA"/>
</dbReference>
<evidence type="ECO:0000256" key="1">
    <source>
        <dbReference type="SAM" id="MobiDB-lite"/>
    </source>
</evidence>
<feature type="region of interest" description="Disordered" evidence="1">
    <location>
        <begin position="62"/>
        <end position="90"/>
    </location>
</feature>
<protein>
    <submittedName>
        <fullName evidence="2">Uncharacterized protein</fullName>
    </submittedName>
</protein>
<feature type="compositionally biased region" description="Polar residues" evidence="1">
    <location>
        <begin position="73"/>
        <end position="82"/>
    </location>
</feature>